<accession>A0A8K0UFA9</accession>
<reference evidence="1" key="1">
    <citation type="journal article" date="2021" name="New Phytol.">
        <title>Evolutionary innovations through gain and loss of genes in the ectomycorrhizal Boletales.</title>
        <authorList>
            <person name="Wu G."/>
            <person name="Miyauchi S."/>
            <person name="Morin E."/>
            <person name="Kuo A."/>
            <person name="Drula E."/>
            <person name="Varga T."/>
            <person name="Kohler A."/>
            <person name="Feng B."/>
            <person name="Cao Y."/>
            <person name="Lipzen A."/>
            <person name="Daum C."/>
            <person name="Hundley H."/>
            <person name="Pangilinan J."/>
            <person name="Johnson J."/>
            <person name="Barry K."/>
            <person name="LaButti K."/>
            <person name="Ng V."/>
            <person name="Ahrendt S."/>
            <person name="Min B."/>
            <person name="Choi I.G."/>
            <person name="Park H."/>
            <person name="Plett J.M."/>
            <person name="Magnuson J."/>
            <person name="Spatafora J.W."/>
            <person name="Nagy L.G."/>
            <person name="Henrissat B."/>
            <person name="Grigoriev I.V."/>
            <person name="Yang Z.L."/>
            <person name="Xu J."/>
            <person name="Martin F.M."/>
        </authorList>
    </citation>
    <scope>NUCLEOTIDE SEQUENCE</scope>
    <source>
        <strain evidence="1">KKN 215</strain>
    </source>
</reference>
<evidence type="ECO:0000313" key="2">
    <source>
        <dbReference type="EMBL" id="KAH8100434.1"/>
    </source>
</evidence>
<proteinExistence type="predicted"/>
<dbReference type="Proteomes" id="UP000813824">
    <property type="component" value="Unassembled WGS sequence"/>
</dbReference>
<protein>
    <submittedName>
        <fullName evidence="1">Uncharacterized protein</fullName>
    </submittedName>
</protein>
<name>A0A8K0UFA9_9AGAR</name>
<dbReference type="EMBL" id="JAEVFJ010000052">
    <property type="protein sequence ID" value="KAH8081345.1"/>
    <property type="molecule type" value="Genomic_DNA"/>
</dbReference>
<dbReference type="EMBL" id="JAEVFJ010000016">
    <property type="protein sequence ID" value="KAH8100434.1"/>
    <property type="molecule type" value="Genomic_DNA"/>
</dbReference>
<comment type="caution">
    <text evidence="1">The sequence shown here is derived from an EMBL/GenBank/DDBJ whole genome shotgun (WGS) entry which is preliminary data.</text>
</comment>
<feature type="non-terminal residue" evidence="1">
    <location>
        <position position="1"/>
    </location>
</feature>
<evidence type="ECO:0000313" key="1">
    <source>
        <dbReference type="EMBL" id="KAH8081345.1"/>
    </source>
</evidence>
<evidence type="ECO:0000313" key="3">
    <source>
        <dbReference type="Proteomes" id="UP000813824"/>
    </source>
</evidence>
<organism evidence="1 3">
    <name type="scientific">Cristinia sonorae</name>
    <dbReference type="NCBI Taxonomy" id="1940300"/>
    <lineage>
        <taxon>Eukaryota</taxon>
        <taxon>Fungi</taxon>
        <taxon>Dikarya</taxon>
        <taxon>Basidiomycota</taxon>
        <taxon>Agaricomycotina</taxon>
        <taxon>Agaricomycetes</taxon>
        <taxon>Agaricomycetidae</taxon>
        <taxon>Agaricales</taxon>
        <taxon>Pleurotineae</taxon>
        <taxon>Stephanosporaceae</taxon>
        <taxon>Cristinia</taxon>
    </lineage>
</organism>
<dbReference type="OrthoDB" id="3268696at2759"/>
<dbReference type="AlphaFoldDB" id="A0A8K0UFA9"/>
<keyword evidence="3" id="KW-1185">Reference proteome</keyword>
<gene>
    <name evidence="2" type="ORF">BXZ70DRAFT_893622</name>
    <name evidence="1" type="ORF">BXZ70DRAFT_901250</name>
</gene>
<sequence length="173" mass="19256">EFAVYSDRVRHFLRHPTRLLAAIFHGGLVARIASHMADVPMPGFNAVPSQTPQYGVNHVQWVGLGSHHFEYVLSEREIGLICGVYSLRSLDHANSCEVSWWPLPTQFQNSGLNTGVWTPVAEAWFLSQIGKVSSGPSTRTTWRSRLKFGNKELKTLKPHHAAFSNQLALAVAP</sequence>